<dbReference type="Pfam" id="PF01740">
    <property type="entry name" value="STAS"/>
    <property type="match status" value="1"/>
</dbReference>
<dbReference type="SUPFAM" id="SSF52091">
    <property type="entry name" value="SpoIIaa-like"/>
    <property type="match status" value="1"/>
</dbReference>
<accession>A0A5B8U032</accession>
<evidence type="ECO:0000313" key="5">
    <source>
        <dbReference type="Proteomes" id="UP000321805"/>
    </source>
</evidence>
<protein>
    <recommendedName>
        <fullName evidence="2">Anti-sigma factor antagonist</fullName>
    </recommendedName>
</protein>
<proteinExistence type="inferred from homology"/>
<organism evidence="4 5">
    <name type="scientific">Baekduia soli</name>
    <dbReference type="NCBI Taxonomy" id="496014"/>
    <lineage>
        <taxon>Bacteria</taxon>
        <taxon>Bacillati</taxon>
        <taxon>Actinomycetota</taxon>
        <taxon>Thermoleophilia</taxon>
        <taxon>Solirubrobacterales</taxon>
        <taxon>Baekduiaceae</taxon>
        <taxon>Baekduia</taxon>
    </lineage>
</organism>
<dbReference type="RefSeq" id="WP_146915415.1">
    <property type="nucleotide sequence ID" value="NZ_CP042430.1"/>
</dbReference>
<dbReference type="InterPro" id="IPR003658">
    <property type="entry name" value="Anti-sigma_ant"/>
</dbReference>
<name>A0A5B8U032_9ACTN</name>
<feature type="domain" description="STAS" evidence="3">
    <location>
        <begin position="19"/>
        <end position="112"/>
    </location>
</feature>
<dbReference type="PANTHER" id="PTHR33495:SF2">
    <property type="entry name" value="ANTI-SIGMA FACTOR ANTAGONIST TM_1081-RELATED"/>
    <property type="match status" value="1"/>
</dbReference>
<dbReference type="InterPro" id="IPR036513">
    <property type="entry name" value="STAS_dom_sf"/>
</dbReference>
<dbReference type="PANTHER" id="PTHR33495">
    <property type="entry name" value="ANTI-SIGMA FACTOR ANTAGONIST TM_1081-RELATED-RELATED"/>
    <property type="match status" value="1"/>
</dbReference>
<dbReference type="KEGG" id="bsol:FSW04_01220"/>
<dbReference type="Gene3D" id="3.30.750.24">
    <property type="entry name" value="STAS domain"/>
    <property type="match status" value="1"/>
</dbReference>
<dbReference type="OrthoDB" id="3577449at2"/>
<keyword evidence="5" id="KW-1185">Reference proteome</keyword>
<dbReference type="AlphaFoldDB" id="A0A5B8U032"/>
<dbReference type="EMBL" id="CP042430">
    <property type="protein sequence ID" value="QEC46331.1"/>
    <property type="molecule type" value="Genomic_DNA"/>
</dbReference>
<dbReference type="CDD" id="cd07043">
    <property type="entry name" value="STAS_anti-anti-sigma_factors"/>
    <property type="match status" value="1"/>
</dbReference>
<reference evidence="4 5" key="1">
    <citation type="journal article" date="2018" name="J. Microbiol.">
        <title>Baekduia soli gen. nov., sp. nov., a novel bacterium isolated from the soil of Baekdu Mountain and proposal of a novel family name, Baekduiaceae fam. nov.</title>
        <authorList>
            <person name="An D.S."/>
            <person name="Siddiqi M.Z."/>
            <person name="Kim K.H."/>
            <person name="Yu H.S."/>
            <person name="Im W.T."/>
        </authorList>
    </citation>
    <scope>NUCLEOTIDE SEQUENCE [LARGE SCALE GENOMIC DNA]</scope>
    <source>
        <strain evidence="4 5">BR7-21</strain>
    </source>
</reference>
<dbReference type="InterPro" id="IPR002645">
    <property type="entry name" value="STAS_dom"/>
</dbReference>
<dbReference type="GO" id="GO:0043856">
    <property type="term" value="F:anti-sigma factor antagonist activity"/>
    <property type="evidence" value="ECO:0007669"/>
    <property type="project" value="InterPro"/>
</dbReference>
<evidence type="ECO:0000256" key="2">
    <source>
        <dbReference type="RuleBase" id="RU003749"/>
    </source>
</evidence>
<comment type="similarity">
    <text evidence="1 2">Belongs to the anti-sigma-factor antagonist family.</text>
</comment>
<gene>
    <name evidence="4" type="ORF">FSW04_01220</name>
</gene>
<evidence type="ECO:0000256" key="1">
    <source>
        <dbReference type="ARBA" id="ARBA00009013"/>
    </source>
</evidence>
<dbReference type="NCBIfam" id="TIGR00377">
    <property type="entry name" value="ant_ant_sig"/>
    <property type="match status" value="1"/>
</dbReference>
<sequence length="112" mass="12060">MTRDLAGFRIKSRRLAGGGSVVVSVLGDVDIATVPQLDAVLTEAAADAGHVIVDLRAVTFMDSSGLRLLVRKHQSARDSGHIFALGKPVSETVQRLLELTAMDRMFVFDDLP</sequence>
<evidence type="ECO:0000259" key="3">
    <source>
        <dbReference type="PROSITE" id="PS50801"/>
    </source>
</evidence>
<dbReference type="Proteomes" id="UP000321805">
    <property type="component" value="Chromosome"/>
</dbReference>
<dbReference type="PROSITE" id="PS50801">
    <property type="entry name" value="STAS"/>
    <property type="match status" value="1"/>
</dbReference>
<evidence type="ECO:0000313" key="4">
    <source>
        <dbReference type="EMBL" id="QEC46331.1"/>
    </source>
</evidence>